<proteinExistence type="predicted"/>
<dbReference type="InterPro" id="IPR025283">
    <property type="entry name" value="DUF4042"/>
</dbReference>
<gene>
    <name evidence="3" type="primary">LOC111308416</name>
</gene>
<name>A0A6P6ACE1_DURZI</name>
<dbReference type="AlphaFoldDB" id="A0A6P6ACE1"/>
<dbReference type="InterPro" id="IPR052107">
    <property type="entry name" value="HEAT6"/>
</dbReference>
<dbReference type="PANTHER" id="PTHR13366">
    <property type="entry name" value="MALARIA ANTIGEN-RELATED"/>
    <property type="match status" value="1"/>
</dbReference>
<accession>A0A6P6ACE1</accession>
<dbReference type="RefSeq" id="XP_022762478.1">
    <property type="nucleotide sequence ID" value="XM_022906743.1"/>
</dbReference>
<organism evidence="2 3">
    <name type="scientific">Durio zibethinus</name>
    <name type="common">Durian</name>
    <dbReference type="NCBI Taxonomy" id="66656"/>
    <lineage>
        <taxon>Eukaryota</taxon>
        <taxon>Viridiplantae</taxon>
        <taxon>Streptophyta</taxon>
        <taxon>Embryophyta</taxon>
        <taxon>Tracheophyta</taxon>
        <taxon>Spermatophyta</taxon>
        <taxon>Magnoliopsida</taxon>
        <taxon>eudicotyledons</taxon>
        <taxon>Gunneridae</taxon>
        <taxon>Pentapetalae</taxon>
        <taxon>rosids</taxon>
        <taxon>malvids</taxon>
        <taxon>Malvales</taxon>
        <taxon>Malvaceae</taxon>
        <taxon>Helicteroideae</taxon>
        <taxon>Durio</taxon>
    </lineage>
</organism>
<dbReference type="OrthoDB" id="422637at2759"/>
<evidence type="ECO:0000313" key="2">
    <source>
        <dbReference type="Proteomes" id="UP000515121"/>
    </source>
</evidence>
<feature type="domain" description="DUF4042" evidence="1">
    <location>
        <begin position="356"/>
        <end position="432"/>
    </location>
</feature>
<dbReference type="Proteomes" id="UP000515121">
    <property type="component" value="Unplaced"/>
</dbReference>
<reference evidence="3" key="1">
    <citation type="submission" date="2025-08" db="UniProtKB">
        <authorList>
            <consortium name="RefSeq"/>
        </authorList>
    </citation>
    <scope>IDENTIFICATION</scope>
    <source>
        <tissue evidence="3">Fruit stalk</tissue>
    </source>
</reference>
<dbReference type="KEGG" id="dzi:111308416"/>
<dbReference type="Pfam" id="PF13251">
    <property type="entry name" value="DUF4042"/>
    <property type="match status" value="1"/>
</dbReference>
<evidence type="ECO:0000259" key="1">
    <source>
        <dbReference type="Pfam" id="PF13251"/>
    </source>
</evidence>
<dbReference type="PANTHER" id="PTHR13366:SF0">
    <property type="entry name" value="HEAT REPEAT-CONTAINING PROTEIN 6"/>
    <property type="match status" value="1"/>
</dbReference>
<evidence type="ECO:0000313" key="3">
    <source>
        <dbReference type="RefSeq" id="XP_022762478.1"/>
    </source>
</evidence>
<keyword evidence="2" id="KW-1185">Reference proteome</keyword>
<dbReference type="GeneID" id="111308416"/>
<sequence>MESGFYHSERQKPNEPSFHPSTCPITNLLSLSLFFHLCRPRLPSYEVTSDLLLLIHLVANASQFQQDLIPTFSNTCHLIHDVSRRVSLDMNSSLWTLLLDSFGKTTDFFLHKAISNAALYKPVLQCLETLRYLVCENQRKCSLSDDIQLVNFLIHVNARSHLDLISLYRPSGYQKSAVEMGKKLPRYGSVWEVQTVAFTILGEVYSRTGSSFPVDMWQSTIQVLRKVMDLLASKNLVVEDIVMLRCLVLWHTCECFLFMALLANPNSCAAIGCKEKEPGSLSLKLTSEEPKRTNNTLYRPPHLCKKDGLTIRRAKAQDPQSSSDYDSSIVDITLSDSDYSDNDGSLKDINSSRCSKVRISAIVCVQDLCQADLKSFTSQWTMLLPTNDVLQPRKFEGTLMASLLFDPYLKAQMASASALAVMMDGSTTVFLQYDWYFILNSTRN</sequence>
<protein>
    <submittedName>
        <fullName evidence="3">Uncharacterized protein LOC111308416</fullName>
    </submittedName>
</protein>